<keyword evidence="2" id="KW-1185">Reference proteome</keyword>
<feature type="non-terminal residue" evidence="1">
    <location>
        <position position="1"/>
    </location>
</feature>
<dbReference type="GO" id="GO:0010073">
    <property type="term" value="P:meristem maintenance"/>
    <property type="evidence" value="ECO:0007669"/>
    <property type="project" value="InterPro"/>
</dbReference>
<dbReference type="InterPro" id="IPR044824">
    <property type="entry name" value="MAIN-like"/>
</dbReference>
<evidence type="ECO:0000313" key="1">
    <source>
        <dbReference type="EMBL" id="KAH1108076.1"/>
    </source>
</evidence>
<evidence type="ECO:0000313" key="2">
    <source>
        <dbReference type="Proteomes" id="UP000828251"/>
    </source>
</evidence>
<dbReference type="AlphaFoldDB" id="A0A9D4ADZ3"/>
<comment type="caution">
    <text evidence="1">The sequence shown here is derived from an EMBL/GenBank/DDBJ whole genome shotgun (WGS) entry which is preliminary data.</text>
</comment>
<dbReference type="Proteomes" id="UP000828251">
    <property type="component" value="Unassembled WGS sequence"/>
</dbReference>
<evidence type="ECO:0008006" key="3">
    <source>
        <dbReference type="Google" id="ProtNLM"/>
    </source>
</evidence>
<accession>A0A9D4ADZ3</accession>
<gene>
    <name evidence="1" type="ORF">J1N35_011844</name>
</gene>
<sequence length="152" mass="17229">ECTITLEDVAVLFGLPIDRNAITGVSSISRPATLYYDLLGSSPSEGKFTSLRFSWLKVNFEHLSSTASEWKYILTLPVRLGDIHGINKRGKHGNDWVEVHEEYVSIWTNQLGWVPQMDRALDLQPSLKYIQWYSEMGKPILFGGLSMVVPRT</sequence>
<dbReference type="PANTHER" id="PTHR46033:SF8">
    <property type="entry name" value="PROTEIN MAINTENANCE OF MERISTEMS-LIKE"/>
    <property type="match status" value="1"/>
</dbReference>
<organism evidence="1 2">
    <name type="scientific">Gossypium stocksii</name>
    <dbReference type="NCBI Taxonomy" id="47602"/>
    <lineage>
        <taxon>Eukaryota</taxon>
        <taxon>Viridiplantae</taxon>
        <taxon>Streptophyta</taxon>
        <taxon>Embryophyta</taxon>
        <taxon>Tracheophyta</taxon>
        <taxon>Spermatophyta</taxon>
        <taxon>Magnoliopsida</taxon>
        <taxon>eudicotyledons</taxon>
        <taxon>Gunneridae</taxon>
        <taxon>Pentapetalae</taxon>
        <taxon>rosids</taxon>
        <taxon>malvids</taxon>
        <taxon>Malvales</taxon>
        <taxon>Malvaceae</taxon>
        <taxon>Malvoideae</taxon>
        <taxon>Gossypium</taxon>
    </lineage>
</organism>
<name>A0A9D4ADZ3_9ROSI</name>
<dbReference type="PANTHER" id="PTHR46033">
    <property type="entry name" value="PROTEIN MAIN-LIKE 2"/>
    <property type="match status" value="1"/>
</dbReference>
<reference evidence="1 2" key="1">
    <citation type="journal article" date="2021" name="Plant Biotechnol. J.">
        <title>Multi-omics assisted identification of the key and species-specific regulatory components of drought-tolerant mechanisms in Gossypium stocksii.</title>
        <authorList>
            <person name="Yu D."/>
            <person name="Ke L."/>
            <person name="Zhang D."/>
            <person name="Wu Y."/>
            <person name="Sun Y."/>
            <person name="Mei J."/>
            <person name="Sun J."/>
            <person name="Sun Y."/>
        </authorList>
    </citation>
    <scope>NUCLEOTIDE SEQUENCE [LARGE SCALE GENOMIC DNA]</scope>
    <source>
        <strain evidence="2">cv. E1</strain>
        <tissue evidence="1">Leaf</tissue>
    </source>
</reference>
<proteinExistence type="predicted"/>
<dbReference type="EMBL" id="JAIQCV010000004">
    <property type="protein sequence ID" value="KAH1108076.1"/>
    <property type="molecule type" value="Genomic_DNA"/>
</dbReference>
<protein>
    <recommendedName>
        <fullName evidence="3">Aminotransferase-like plant mobile domain-containing protein</fullName>
    </recommendedName>
</protein>